<keyword evidence="4" id="KW-1185">Reference proteome</keyword>
<accession>A0A2Z7BZU9</accession>
<dbReference type="AlphaFoldDB" id="A0A2Z7BZU9"/>
<feature type="transmembrane region" description="Helical" evidence="2">
    <location>
        <begin position="37"/>
        <end position="58"/>
    </location>
</feature>
<evidence type="ECO:0000313" key="4">
    <source>
        <dbReference type="Proteomes" id="UP000250235"/>
    </source>
</evidence>
<feature type="region of interest" description="Disordered" evidence="1">
    <location>
        <begin position="87"/>
        <end position="108"/>
    </location>
</feature>
<protein>
    <submittedName>
        <fullName evidence="3">Uncharacterized protein</fullName>
    </submittedName>
</protein>
<dbReference type="EMBL" id="KV002675">
    <property type="protein sequence ID" value="KZV37545.1"/>
    <property type="molecule type" value="Genomic_DNA"/>
</dbReference>
<reference evidence="3 4" key="1">
    <citation type="journal article" date="2015" name="Proc. Natl. Acad. Sci. U.S.A.">
        <title>The resurrection genome of Boea hygrometrica: A blueprint for survival of dehydration.</title>
        <authorList>
            <person name="Xiao L."/>
            <person name="Yang G."/>
            <person name="Zhang L."/>
            <person name="Yang X."/>
            <person name="Zhao S."/>
            <person name="Ji Z."/>
            <person name="Zhou Q."/>
            <person name="Hu M."/>
            <person name="Wang Y."/>
            <person name="Chen M."/>
            <person name="Xu Y."/>
            <person name="Jin H."/>
            <person name="Xiao X."/>
            <person name="Hu G."/>
            <person name="Bao F."/>
            <person name="Hu Y."/>
            <person name="Wan P."/>
            <person name="Li L."/>
            <person name="Deng X."/>
            <person name="Kuang T."/>
            <person name="Xiang C."/>
            <person name="Zhu J.K."/>
            <person name="Oliver M.J."/>
            <person name="He Y."/>
        </authorList>
    </citation>
    <scope>NUCLEOTIDE SEQUENCE [LARGE SCALE GENOMIC DNA]</scope>
    <source>
        <strain evidence="4">cv. XS01</strain>
    </source>
</reference>
<proteinExistence type="predicted"/>
<dbReference type="Proteomes" id="UP000250235">
    <property type="component" value="Unassembled WGS sequence"/>
</dbReference>
<name>A0A2Z7BZU9_9LAMI</name>
<gene>
    <name evidence="3" type="ORF">F511_42881</name>
</gene>
<keyword evidence="2" id="KW-0472">Membrane</keyword>
<evidence type="ECO:0000256" key="1">
    <source>
        <dbReference type="SAM" id="MobiDB-lite"/>
    </source>
</evidence>
<keyword evidence="2" id="KW-0812">Transmembrane</keyword>
<evidence type="ECO:0000313" key="3">
    <source>
        <dbReference type="EMBL" id="KZV37545.1"/>
    </source>
</evidence>
<organism evidence="3 4">
    <name type="scientific">Dorcoceras hygrometricum</name>
    <dbReference type="NCBI Taxonomy" id="472368"/>
    <lineage>
        <taxon>Eukaryota</taxon>
        <taxon>Viridiplantae</taxon>
        <taxon>Streptophyta</taxon>
        <taxon>Embryophyta</taxon>
        <taxon>Tracheophyta</taxon>
        <taxon>Spermatophyta</taxon>
        <taxon>Magnoliopsida</taxon>
        <taxon>eudicotyledons</taxon>
        <taxon>Gunneridae</taxon>
        <taxon>Pentapetalae</taxon>
        <taxon>asterids</taxon>
        <taxon>lamiids</taxon>
        <taxon>Lamiales</taxon>
        <taxon>Gesneriaceae</taxon>
        <taxon>Didymocarpoideae</taxon>
        <taxon>Trichosporeae</taxon>
        <taxon>Loxocarpinae</taxon>
        <taxon>Dorcoceras</taxon>
    </lineage>
</organism>
<keyword evidence="2" id="KW-1133">Transmembrane helix</keyword>
<evidence type="ECO:0000256" key="2">
    <source>
        <dbReference type="SAM" id="Phobius"/>
    </source>
</evidence>
<sequence length="344" mass="37548">MRRVVNYHSSWARQRQVELFDASAPLWVELSIVPWRLMHSTCILFLAVIPVVLLLSVLGFDPMSLRGLVCFFVVLFSGNPGSTAGRGFNPAGGAPGGNPGFTAGRGFNPAGGAPGGARGLTKIAADLLSLSTQLGDIVDYIRGGDAKKGEGSSSCRPLPTPVNQGEISGNVVRIAEISQRDIDTAQRDIVERMMTADRERERRERSRGNIAIGSVMVAENRLEDCISEDIYQQTSLLYRGSFYQQISKQCKICLLTLEFATVFAIGTVRVTFDINRFGNSKFNETSFAVIRHEHSRVTDMMTSALLKLQNACTRRLMDFITNGFSSSIWPEQIPTKQGGGGGGF</sequence>